<keyword evidence="3" id="KW-1185">Reference proteome</keyword>
<name>T1H7N1_RHOPR</name>
<dbReference type="EnsemblMetazoa" id="RPRC000008-RA">
    <property type="protein sequence ID" value="RPRC000008-PA"/>
    <property type="gene ID" value="RPRC000008"/>
</dbReference>
<dbReference type="AlphaFoldDB" id="T1H7N1"/>
<dbReference type="EMBL" id="ACPB03014251">
    <property type="status" value="NOT_ANNOTATED_CDS"/>
    <property type="molecule type" value="Genomic_DNA"/>
</dbReference>
<dbReference type="InParanoid" id="T1H7N1"/>
<reference evidence="2" key="1">
    <citation type="submission" date="2015-05" db="UniProtKB">
        <authorList>
            <consortium name="EnsemblMetazoa"/>
        </authorList>
    </citation>
    <scope>IDENTIFICATION</scope>
</reference>
<feature type="region of interest" description="Disordered" evidence="1">
    <location>
        <begin position="22"/>
        <end position="86"/>
    </location>
</feature>
<proteinExistence type="predicted"/>
<dbReference type="HOGENOM" id="CLU_1798833_0_0_1"/>
<evidence type="ECO:0000313" key="2">
    <source>
        <dbReference type="EnsemblMetazoa" id="RPRC000008-PA"/>
    </source>
</evidence>
<protein>
    <submittedName>
        <fullName evidence="2">Uncharacterized protein</fullName>
    </submittedName>
</protein>
<evidence type="ECO:0000313" key="3">
    <source>
        <dbReference type="Proteomes" id="UP000015103"/>
    </source>
</evidence>
<evidence type="ECO:0000256" key="1">
    <source>
        <dbReference type="SAM" id="MobiDB-lite"/>
    </source>
</evidence>
<feature type="compositionally biased region" description="Acidic residues" evidence="1">
    <location>
        <begin position="56"/>
        <end position="75"/>
    </location>
</feature>
<dbReference type="VEuPathDB" id="VectorBase:RPRC000008"/>
<sequence>MSSGEQSTRYVSIVDLTTSECLSDGSTESGVCLEEETPSSVTLIRLEGRPPSIYDGDGEDEENDEEEDDDVDDDCDNHSSGNHHLLNGVASEHDDYFFSTEIEDSNNEFNALIFFYKHKVLSKKQKNKTLLKIHGLVWSEKFEN</sequence>
<organism evidence="2 3">
    <name type="scientific">Rhodnius prolixus</name>
    <name type="common">Triatomid bug</name>
    <dbReference type="NCBI Taxonomy" id="13249"/>
    <lineage>
        <taxon>Eukaryota</taxon>
        <taxon>Metazoa</taxon>
        <taxon>Ecdysozoa</taxon>
        <taxon>Arthropoda</taxon>
        <taxon>Hexapoda</taxon>
        <taxon>Insecta</taxon>
        <taxon>Pterygota</taxon>
        <taxon>Neoptera</taxon>
        <taxon>Paraneoptera</taxon>
        <taxon>Hemiptera</taxon>
        <taxon>Heteroptera</taxon>
        <taxon>Panheteroptera</taxon>
        <taxon>Cimicomorpha</taxon>
        <taxon>Reduviidae</taxon>
        <taxon>Triatominae</taxon>
        <taxon>Rhodnius</taxon>
    </lineage>
</organism>
<accession>T1H7N1</accession>
<dbReference type="Proteomes" id="UP000015103">
    <property type="component" value="Unassembled WGS sequence"/>
</dbReference>